<dbReference type="GO" id="GO:0005829">
    <property type="term" value="C:cytosol"/>
    <property type="evidence" value="ECO:0007669"/>
    <property type="project" value="TreeGrafter"/>
</dbReference>
<name>A0AAW5R0M0_9HYPH</name>
<dbReference type="Pfam" id="PF14559">
    <property type="entry name" value="TPR_19"/>
    <property type="match status" value="1"/>
</dbReference>
<dbReference type="InterPro" id="IPR017937">
    <property type="entry name" value="Thioredoxin_CS"/>
</dbReference>
<dbReference type="GO" id="GO:0015035">
    <property type="term" value="F:protein-disulfide reductase activity"/>
    <property type="evidence" value="ECO:0007669"/>
    <property type="project" value="UniProtKB-UniRule"/>
</dbReference>
<keyword evidence="3" id="KW-0249">Electron transport</keyword>
<feature type="domain" description="Thioredoxin" evidence="7">
    <location>
        <begin position="1"/>
        <end position="98"/>
    </location>
</feature>
<evidence type="ECO:0000256" key="1">
    <source>
        <dbReference type="ARBA" id="ARBA00008987"/>
    </source>
</evidence>
<dbReference type="PROSITE" id="PS00194">
    <property type="entry name" value="THIOREDOXIN_1"/>
    <property type="match status" value="1"/>
</dbReference>
<accession>A0AAW5R0M0</accession>
<dbReference type="Proteomes" id="UP001320898">
    <property type="component" value="Unassembled WGS sequence"/>
</dbReference>
<dbReference type="PROSITE" id="PS51352">
    <property type="entry name" value="THIOREDOXIN_2"/>
    <property type="match status" value="1"/>
</dbReference>
<dbReference type="PANTHER" id="PTHR45663">
    <property type="entry name" value="GEO12009P1"/>
    <property type="match status" value="1"/>
</dbReference>
<protein>
    <recommendedName>
        <fullName evidence="6">Thioredoxin</fullName>
    </recommendedName>
</protein>
<dbReference type="InterPro" id="IPR011990">
    <property type="entry name" value="TPR-like_helical_dom_sf"/>
</dbReference>
<dbReference type="SUPFAM" id="SSF48452">
    <property type="entry name" value="TPR-like"/>
    <property type="match status" value="1"/>
</dbReference>
<organism evidence="8 9">
    <name type="scientific">Microbaculum marinisediminis</name>
    <dbReference type="NCBI Taxonomy" id="2931392"/>
    <lineage>
        <taxon>Bacteria</taxon>
        <taxon>Pseudomonadati</taxon>
        <taxon>Pseudomonadota</taxon>
        <taxon>Alphaproteobacteria</taxon>
        <taxon>Hyphomicrobiales</taxon>
        <taxon>Tepidamorphaceae</taxon>
        <taxon>Microbaculum</taxon>
    </lineage>
</organism>
<dbReference type="InterPro" id="IPR005746">
    <property type="entry name" value="Thioredoxin"/>
</dbReference>
<gene>
    <name evidence="8" type="primary">trxA</name>
    <name evidence="8" type="ORF">MUB46_10260</name>
</gene>
<dbReference type="FunFam" id="3.40.30.10:FF:000001">
    <property type="entry name" value="Thioredoxin"/>
    <property type="match status" value="1"/>
</dbReference>
<keyword evidence="9" id="KW-1185">Reference proteome</keyword>
<dbReference type="NCBIfam" id="TIGR01068">
    <property type="entry name" value="thioredoxin"/>
    <property type="match status" value="1"/>
</dbReference>
<proteinExistence type="inferred from homology"/>
<evidence type="ECO:0000256" key="3">
    <source>
        <dbReference type="ARBA" id="ARBA00022982"/>
    </source>
</evidence>
<dbReference type="GO" id="GO:0006950">
    <property type="term" value="P:response to stress"/>
    <property type="evidence" value="ECO:0007669"/>
    <property type="project" value="UniProtKB-ARBA"/>
</dbReference>
<comment type="similarity">
    <text evidence="1">Belongs to the thioredoxin family.</text>
</comment>
<dbReference type="PANTHER" id="PTHR45663:SF11">
    <property type="entry name" value="GEO12009P1"/>
    <property type="match status" value="1"/>
</dbReference>
<evidence type="ECO:0000313" key="8">
    <source>
        <dbReference type="EMBL" id="MCT8972241.1"/>
    </source>
</evidence>
<reference evidence="8 9" key="1">
    <citation type="submission" date="2022-04" db="EMBL/GenBank/DDBJ databases">
        <authorList>
            <person name="Ye Y.-Q."/>
            <person name="Du Z.-J."/>
        </authorList>
    </citation>
    <scope>NUCLEOTIDE SEQUENCE [LARGE SCALE GENOMIC DNA]</scope>
    <source>
        <strain evidence="8 9">A6E488</strain>
    </source>
</reference>
<evidence type="ECO:0000256" key="5">
    <source>
        <dbReference type="ARBA" id="ARBA00023284"/>
    </source>
</evidence>
<evidence type="ECO:0000256" key="4">
    <source>
        <dbReference type="ARBA" id="ARBA00023157"/>
    </source>
</evidence>
<dbReference type="Gene3D" id="3.40.30.10">
    <property type="entry name" value="Glutaredoxin"/>
    <property type="match status" value="1"/>
</dbReference>
<evidence type="ECO:0000256" key="2">
    <source>
        <dbReference type="ARBA" id="ARBA00022448"/>
    </source>
</evidence>
<evidence type="ECO:0000313" key="9">
    <source>
        <dbReference type="Proteomes" id="UP001320898"/>
    </source>
</evidence>
<keyword evidence="4" id="KW-1015">Disulfide bond</keyword>
<dbReference type="InterPro" id="IPR036249">
    <property type="entry name" value="Thioredoxin-like_sf"/>
</dbReference>
<sequence length="278" mass="30191">MKDVVEESRNQPVLVDFWAPWCGPCKQLGPMIEKVVTEAKGQVKLVKMNIDEHPAIAQQMGVQSIPAVFAFVDGRPVDGFMGALPESQIKEFIARIAGPTPEEAGLEDVLASAQAAFDEGDVAGAAEIYAAVLQEDRENLAAISGLTRCLIASGELDRARQTLALVPPGKEADPLVAGAKAALDLAEQTADIGDLGELAQRLEADGNDHQARFDLALALNARGDREDAVNHLIEIIRRKRDWNDEAARKQLLQFFEAWGPMDPMTIEARRKLSSVLFS</sequence>
<keyword evidence="2" id="KW-0813">Transport</keyword>
<dbReference type="CDD" id="cd02947">
    <property type="entry name" value="TRX_family"/>
    <property type="match status" value="1"/>
</dbReference>
<dbReference type="PRINTS" id="PR00421">
    <property type="entry name" value="THIOREDOXIN"/>
</dbReference>
<dbReference type="Pfam" id="PF00085">
    <property type="entry name" value="Thioredoxin"/>
    <property type="match status" value="1"/>
</dbReference>
<dbReference type="SUPFAM" id="SSF52833">
    <property type="entry name" value="Thioredoxin-like"/>
    <property type="match status" value="1"/>
</dbReference>
<dbReference type="EMBL" id="JALIDZ010000004">
    <property type="protein sequence ID" value="MCT8972241.1"/>
    <property type="molecule type" value="Genomic_DNA"/>
</dbReference>
<evidence type="ECO:0000259" key="7">
    <source>
        <dbReference type="PROSITE" id="PS51352"/>
    </source>
</evidence>
<evidence type="ECO:0000256" key="6">
    <source>
        <dbReference type="NCBIfam" id="TIGR01068"/>
    </source>
</evidence>
<dbReference type="AlphaFoldDB" id="A0AAW5R0M0"/>
<keyword evidence="5" id="KW-0676">Redox-active center</keyword>
<dbReference type="GO" id="GO:0045454">
    <property type="term" value="P:cell redox homeostasis"/>
    <property type="evidence" value="ECO:0007669"/>
    <property type="project" value="TreeGrafter"/>
</dbReference>
<dbReference type="Gene3D" id="1.25.40.10">
    <property type="entry name" value="Tetratricopeptide repeat domain"/>
    <property type="match status" value="2"/>
</dbReference>
<dbReference type="Pfam" id="PF14561">
    <property type="entry name" value="TPR_20"/>
    <property type="match status" value="1"/>
</dbReference>
<comment type="caution">
    <text evidence="8">The sequence shown here is derived from an EMBL/GenBank/DDBJ whole genome shotgun (WGS) entry which is preliminary data.</text>
</comment>
<dbReference type="InterPro" id="IPR013766">
    <property type="entry name" value="Thioredoxin_domain"/>
</dbReference>